<dbReference type="Proteomes" id="UP000800094">
    <property type="component" value="Unassembled WGS sequence"/>
</dbReference>
<proteinExistence type="predicted"/>
<evidence type="ECO:0000313" key="5">
    <source>
        <dbReference type="Proteomes" id="UP000800094"/>
    </source>
</evidence>
<accession>A0A6A6J2D1</accession>
<keyword evidence="1 3" id="KW-0732">Signal</keyword>
<gene>
    <name evidence="4" type="ORF">BU26DRAFT_513195</name>
</gene>
<dbReference type="OrthoDB" id="406505at2759"/>
<feature type="region of interest" description="Disordered" evidence="2">
    <location>
        <begin position="60"/>
        <end position="156"/>
    </location>
</feature>
<dbReference type="EMBL" id="ML987189">
    <property type="protein sequence ID" value="KAF2256362.1"/>
    <property type="molecule type" value="Genomic_DNA"/>
</dbReference>
<feature type="chain" id="PRO_5025613932" description="RlpA-like protein double-psi beta-barrel domain-containing protein" evidence="3">
    <location>
        <begin position="19"/>
        <end position="271"/>
    </location>
</feature>
<evidence type="ECO:0008006" key="6">
    <source>
        <dbReference type="Google" id="ProtNLM"/>
    </source>
</evidence>
<dbReference type="GeneID" id="54580895"/>
<feature type="compositionally biased region" description="Low complexity" evidence="2">
    <location>
        <begin position="67"/>
        <end position="78"/>
    </location>
</feature>
<dbReference type="Gene3D" id="2.40.40.10">
    <property type="entry name" value="RlpA-like domain"/>
    <property type="match status" value="1"/>
</dbReference>
<dbReference type="PANTHER" id="PTHR31836">
    <property type="match status" value="1"/>
</dbReference>
<feature type="compositionally biased region" description="Low complexity" evidence="2">
    <location>
        <begin position="138"/>
        <end position="156"/>
    </location>
</feature>
<evidence type="ECO:0000256" key="3">
    <source>
        <dbReference type="SAM" id="SignalP"/>
    </source>
</evidence>
<protein>
    <recommendedName>
        <fullName evidence="6">RlpA-like protein double-psi beta-barrel domain-containing protein</fullName>
    </recommendedName>
</protein>
<dbReference type="CDD" id="cd22191">
    <property type="entry name" value="DPBB_RlpA_EXP_N-like"/>
    <property type="match status" value="1"/>
</dbReference>
<feature type="compositionally biased region" description="Low complexity" evidence="2">
    <location>
        <begin position="85"/>
        <end position="97"/>
    </location>
</feature>
<sequence length="271" mass="27197">MKTSNVLASVLFGSMAAAVPLQKRAMATMTHTVVETVVVYTTVWEGEGSQAEATSAPGLFYEHHDQPSSAAASSTAPAYTPPADTPSVAPEPSSVYTPPAPSSPSPEPTPSSVYTPPAVSTPSPAPEPSSVYTPPAPASSAAAAPSPSAASEGSGSGYTNTGGSITMNYFGGGTGSCGKPIPDDSIMVALATDLMGAMTYDQATGNPTNKWCGQRIEITYNGNTAEAVIEDACSGCTNGGLDLPPSLWETLTGGAGGASGDRLQGASWKTI</sequence>
<feature type="signal peptide" evidence="3">
    <location>
        <begin position="1"/>
        <end position="18"/>
    </location>
</feature>
<feature type="compositionally biased region" description="Pro residues" evidence="2">
    <location>
        <begin position="98"/>
        <end position="109"/>
    </location>
</feature>
<evidence type="ECO:0000313" key="4">
    <source>
        <dbReference type="EMBL" id="KAF2256362.1"/>
    </source>
</evidence>
<dbReference type="InterPro" id="IPR051477">
    <property type="entry name" value="Expansin_CellWall"/>
</dbReference>
<dbReference type="InterPro" id="IPR036908">
    <property type="entry name" value="RlpA-like_sf"/>
</dbReference>
<dbReference type="RefSeq" id="XP_033691366.1">
    <property type="nucleotide sequence ID" value="XM_033827565.1"/>
</dbReference>
<dbReference type="AlphaFoldDB" id="A0A6A6J2D1"/>
<evidence type="ECO:0000256" key="2">
    <source>
        <dbReference type="SAM" id="MobiDB-lite"/>
    </source>
</evidence>
<name>A0A6A6J2D1_9PLEO</name>
<dbReference type="SUPFAM" id="SSF50685">
    <property type="entry name" value="Barwin-like endoglucanases"/>
    <property type="match status" value="1"/>
</dbReference>
<keyword evidence="5" id="KW-1185">Reference proteome</keyword>
<reference evidence="4" key="1">
    <citation type="journal article" date="2020" name="Stud. Mycol.">
        <title>101 Dothideomycetes genomes: a test case for predicting lifestyles and emergence of pathogens.</title>
        <authorList>
            <person name="Haridas S."/>
            <person name="Albert R."/>
            <person name="Binder M."/>
            <person name="Bloem J."/>
            <person name="Labutti K."/>
            <person name="Salamov A."/>
            <person name="Andreopoulos B."/>
            <person name="Baker S."/>
            <person name="Barry K."/>
            <person name="Bills G."/>
            <person name="Bluhm B."/>
            <person name="Cannon C."/>
            <person name="Castanera R."/>
            <person name="Culley D."/>
            <person name="Daum C."/>
            <person name="Ezra D."/>
            <person name="Gonzalez J."/>
            <person name="Henrissat B."/>
            <person name="Kuo A."/>
            <person name="Liang C."/>
            <person name="Lipzen A."/>
            <person name="Lutzoni F."/>
            <person name="Magnuson J."/>
            <person name="Mondo S."/>
            <person name="Nolan M."/>
            <person name="Ohm R."/>
            <person name="Pangilinan J."/>
            <person name="Park H.-J."/>
            <person name="Ramirez L."/>
            <person name="Alfaro M."/>
            <person name="Sun H."/>
            <person name="Tritt A."/>
            <person name="Yoshinaga Y."/>
            <person name="Zwiers L.-H."/>
            <person name="Turgeon B."/>
            <person name="Goodwin S."/>
            <person name="Spatafora J."/>
            <person name="Crous P."/>
            <person name="Grigoriev I."/>
        </authorList>
    </citation>
    <scope>NUCLEOTIDE SEQUENCE</scope>
    <source>
        <strain evidence="4">CBS 122368</strain>
    </source>
</reference>
<evidence type="ECO:0000256" key="1">
    <source>
        <dbReference type="ARBA" id="ARBA00022729"/>
    </source>
</evidence>
<dbReference type="PANTHER" id="PTHR31836:SF28">
    <property type="entry name" value="SRCR DOMAIN-CONTAINING PROTEIN-RELATED"/>
    <property type="match status" value="1"/>
</dbReference>
<feature type="compositionally biased region" description="Low complexity" evidence="2">
    <location>
        <begin position="110"/>
        <end position="122"/>
    </location>
</feature>
<organism evidence="4 5">
    <name type="scientific">Trematosphaeria pertusa</name>
    <dbReference type="NCBI Taxonomy" id="390896"/>
    <lineage>
        <taxon>Eukaryota</taxon>
        <taxon>Fungi</taxon>
        <taxon>Dikarya</taxon>
        <taxon>Ascomycota</taxon>
        <taxon>Pezizomycotina</taxon>
        <taxon>Dothideomycetes</taxon>
        <taxon>Pleosporomycetidae</taxon>
        <taxon>Pleosporales</taxon>
        <taxon>Massarineae</taxon>
        <taxon>Trematosphaeriaceae</taxon>
        <taxon>Trematosphaeria</taxon>
    </lineage>
</organism>